<dbReference type="Pfam" id="PF16542">
    <property type="entry name" value="PNKP_ligase"/>
    <property type="match status" value="1"/>
</dbReference>
<feature type="domain" description="Calcineurin-like phosphoesterase" evidence="1">
    <location>
        <begin position="212"/>
        <end position="402"/>
    </location>
</feature>
<evidence type="ECO:0000313" key="4">
    <source>
        <dbReference type="Proteomes" id="UP000680638"/>
    </source>
</evidence>
<dbReference type="EMBL" id="BORW01000015">
    <property type="protein sequence ID" value="GIO68164.1"/>
    <property type="molecule type" value="Genomic_DNA"/>
</dbReference>
<dbReference type="Gene3D" id="3.30.470.30">
    <property type="entry name" value="DNA ligase/mRNA capping enzyme"/>
    <property type="match status" value="2"/>
</dbReference>
<dbReference type="PANTHER" id="PTHR42850:SF4">
    <property type="entry name" value="ZINC-DEPENDENT ENDOPOLYPHOSPHATASE"/>
    <property type="match status" value="1"/>
</dbReference>
<gene>
    <name evidence="3" type="ORF">J21TS3_29850</name>
</gene>
<evidence type="ECO:0000259" key="2">
    <source>
        <dbReference type="Pfam" id="PF16542"/>
    </source>
</evidence>
<dbReference type="Gene3D" id="3.40.50.300">
    <property type="entry name" value="P-loop containing nucleotide triphosphate hydrolases"/>
    <property type="match status" value="1"/>
</dbReference>
<dbReference type="InterPro" id="IPR032380">
    <property type="entry name" value="PNKP_ligase_dom"/>
</dbReference>
<dbReference type="InterPro" id="IPR050126">
    <property type="entry name" value="Ap4A_hydrolase"/>
</dbReference>
<evidence type="ECO:0008006" key="5">
    <source>
        <dbReference type="Google" id="ProtNLM"/>
    </source>
</evidence>
<comment type="caution">
    <text evidence="3">The sequence shown here is derived from an EMBL/GenBank/DDBJ whole genome shotgun (WGS) entry which is preliminary data.</text>
</comment>
<dbReference type="SUPFAM" id="SSF52540">
    <property type="entry name" value="P-loop containing nucleoside triphosphate hydrolases"/>
    <property type="match status" value="1"/>
</dbReference>
<dbReference type="SUPFAM" id="SSF56091">
    <property type="entry name" value="DNA ligase/mRNA capping enzyme, catalytic domain"/>
    <property type="match status" value="1"/>
</dbReference>
<dbReference type="Gene3D" id="3.60.21.10">
    <property type="match status" value="1"/>
</dbReference>
<reference evidence="3 4" key="1">
    <citation type="submission" date="2021-03" db="EMBL/GenBank/DDBJ databases">
        <title>Antimicrobial resistance genes in bacteria isolated from Japanese honey, and their potential for conferring macrolide and lincosamide resistance in the American foulbrood pathogen Paenibacillus larvae.</title>
        <authorList>
            <person name="Okamoto M."/>
            <person name="Kumagai M."/>
            <person name="Kanamori H."/>
            <person name="Takamatsu D."/>
        </authorList>
    </citation>
    <scope>NUCLEOTIDE SEQUENCE [LARGE SCALE GENOMIC DNA]</scope>
    <source>
        <strain evidence="3 4">J21TS3</strain>
    </source>
</reference>
<dbReference type="InterPro" id="IPR027417">
    <property type="entry name" value="P-loop_NTPase"/>
</dbReference>
<protein>
    <recommendedName>
        <fullName evidence="5">Metallophosphoesterase</fullName>
    </recommendedName>
</protein>
<dbReference type="PANTHER" id="PTHR42850">
    <property type="entry name" value="METALLOPHOSPHOESTERASE"/>
    <property type="match status" value="1"/>
</dbReference>
<accession>A0ABQ4LY35</accession>
<sequence length="861" mass="99945">MEIRTKMHTIFMLVGSTECGKTTFAKEVLMPGLRFEDADKNIKANIQYLSSDQIRQEVLGHDYDKYDQVMLEASEQAFHLLFETLNMVTTFPVNAEFVVVDTTGLAEDFRAKVKDIARRNHYHLEVIVFDYRKREDYYASERSKRLITNHINRLKKEVLGALAREGYDQIHKVRAKDFYRPEAGVRNPEYSVVIEDLDAYLDTVLPQNRQYIIVGDVHERVDELQGLLLSYGYRIEAGKLIAGDRVRDAKIILAGDWIDKGTKTKEIVEFLHANREHFLFVMGNHENFVHKYVQGEISGADPELLRTYFDSAGTLQADPELWDKFECLVSKAKPFYRYLGVNGPSYYVTHAPCKKKYIGKLDANAVRHQRNLRIDREAPLEGQLSFLQEEAVGNHPYHIFGHIAAKRAFRIRNKIHIDTGAVHGNGLTSVMITFKPFMKSHSSRTAATAEELPVLFREERKVSVQDLGEDEMRRLHYCSRHHINYISGTMSPADKDPERNELESLKKGLDYFRGHGVRQVVLQPKYMGSRCNVYLHQEPEQCFAVSRNGYKVKQADLTEIYRKLLDRFGGYMKQHGISMLLLDGELLPWKALGEGLIERQFKPIEKALETELAFLRHNGFEPALQQLMEQYDTSGFEQDQYRTAKSVLSEKYGASVYQTYKHLHDVRESSVPLAEHDRAYEVYKKQLELYAEDAEMEYKPFAVLKIVYDDGREQFPAWSTSEMYRFLSEDEAITLDLSDPDSDARAESFFGKLTTEKHMEGVVIKPETWNGRTVPYMKVRNPDYLTIVYGYDYRFPHKYRKLMKQKSIMRKLRTSLNEHQLGVRMLEVKFGEISPQHQAYQEIAANLLFEVGQEREIDPRL</sequence>
<organism evidence="3 4">
    <name type="scientific">Paenibacillus cookii</name>
    <dbReference type="NCBI Taxonomy" id="157839"/>
    <lineage>
        <taxon>Bacteria</taxon>
        <taxon>Bacillati</taxon>
        <taxon>Bacillota</taxon>
        <taxon>Bacilli</taxon>
        <taxon>Bacillales</taxon>
        <taxon>Paenibacillaceae</taxon>
        <taxon>Paenibacillus</taxon>
    </lineage>
</organism>
<dbReference type="Proteomes" id="UP000680638">
    <property type="component" value="Unassembled WGS sequence"/>
</dbReference>
<dbReference type="SUPFAM" id="SSF56300">
    <property type="entry name" value="Metallo-dependent phosphatases"/>
    <property type="match status" value="1"/>
</dbReference>
<evidence type="ECO:0000259" key="1">
    <source>
        <dbReference type="Pfam" id="PF00149"/>
    </source>
</evidence>
<dbReference type="InterPro" id="IPR029052">
    <property type="entry name" value="Metallo-depent_PP-like"/>
</dbReference>
<dbReference type="Pfam" id="PF00149">
    <property type="entry name" value="Metallophos"/>
    <property type="match status" value="1"/>
</dbReference>
<name>A0ABQ4LY35_9BACL</name>
<evidence type="ECO:0000313" key="3">
    <source>
        <dbReference type="EMBL" id="GIO68164.1"/>
    </source>
</evidence>
<feature type="domain" description="Polynucleotide kinase-phosphatase ligase" evidence="2">
    <location>
        <begin position="481"/>
        <end position="845"/>
    </location>
</feature>
<dbReference type="RefSeq" id="WP_212950566.1">
    <property type="nucleotide sequence ID" value="NZ_BORW01000015.1"/>
</dbReference>
<dbReference type="InterPro" id="IPR004843">
    <property type="entry name" value="Calcineurin-like_PHP"/>
</dbReference>
<keyword evidence="4" id="KW-1185">Reference proteome</keyword>
<proteinExistence type="predicted"/>